<dbReference type="PANTHER" id="PTHR11439:SF467">
    <property type="entry name" value="INTEGRASE CATALYTIC DOMAIN-CONTAINING PROTEIN"/>
    <property type="match status" value="1"/>
</dbReference>
<name>A0A371FSU6_MUCPR</name>
<protein>
    <recommendedName>
        <fullName evidence="3">Retrovirus-related Pol polyprotein from transposon TNT 1-94</fullName>
    </recommendedName>
</protein>
<feature type="non-terminal residue" evidence="1">
    <location>
        <position position="1"/>
    </location>
</feature>
<dbReference type="PANTHER" id="PTHR11439">
    <property type="entry name" value="GAG-POL-RELATED RETROTRANSPOSON"/>
    <property type="match status" value="1"/>
</dbReference>
<sequence length="178" mass="20339">MNNISYASVVGSLMYAHVCTRPDNAYVVEVLGRYQSNPSIDHWKAKKETDDLEVIAYFDSNYVGCIGSQKSTSTYIFMLIGGAISWRSAKQTLITTSTMEVEFVSYFEATLHDVWLNCFISRLRFMDSISKSLKFYCDNLVANVLRKKVVIELVNTKLMIVDSLTKDMPLKNFKDHMI</sequence>
<organism evidence="1 2">
    <name type="scientific">Mucuna pruriens</name>
    <name type="common">Velvet bean</name>
    <name type="synonym">Dolichos pruriens</name>
    <dbReference type="NCBI Taxonomy" id="157652"/>
    <lineage>
        <taxon>Eukaryota</taxon>
        <taxon>Viridiplantae</taxon>
        <taxon>Streptophyta</taxon>
        <taxon>Embryophyta</taxon>
        <taxon>Tracheophyta</taxon>
        <taxon>Spermatophyta</taxon>
        <taxon>Magnoliopsida</taxon>
        <taxon>eudicotyledons</taxon>
        <taxon>Gunneridae</taxon>
        <taxon>Pentapetalae</taxon>
        <taxon>rosids</taxon>
        <taxon>fabids</taxon>
        <taxon>Fabales</taxon>
        <taxon>Fabaceae</taxon>
        <taxon>Papilionoideae</taxon>
        <taxon>50 kb inversion clade</taxon>
        <taxon>NPAAA clade</taxon>
        <taxon>indigoferoid/millettioid clade</taxon>
        <taxon>Phaseoleae</taxon>
        <taxon>Mucuna</taxon>
    </lineage>
</organism>
<dbReference type="Proteomes" id="UP000257109">
    <property type="component" value="Unassembled WGS sequence"/>
</dbReference>
<comment type="caution">
    <text evidence="1">The sequence shown here is derived from an EMBL/GenBank/DDBJ whole genome shotgun (WGS) entry which is preliminary data.</text>
</comment>
<dbReference type="EMBL" id="QJKJ01007948">
    <property type="protein sequence ID" value="RDX81378.1"/>
    <property type="molecule type" value="Genomic_DNA"/>
</dbReference>
<dbReference type="AlphaFoldDB" id="A0A371FSU6"/>
<dbReference type="OrthoDB" id="1660489at2759"/>
<dbReference type="STRING" id="157652.A0A371FSU6"/>
<reference evidence="1" key="1">
    <citation type="submission" date="2018-05" db="EMBL/GenBank/DDBJ databases">
        <title>Draft genome of Mucuna pruriens seed.</title>
        <authorList>
            <person name="Nnadi N.E."/>
            <person name="Vos R."/>
            <person name="Hasami M.H."/>
            <person name="Devisetty U.K."/>
            <person name="Aguiy J.C."/>
        </authorList>
    </citation>
    <scope>NUCLEOTIDE SEQUENCE [LARGE SCALE GENOMIC DNA]</scope>
    <source>
        <strain evidence="1">JCA_2017</strain>
    </source>
</reference>
<evidence type="ECO:0000313" key="1">
    <source>
        <dbReference type="EMBL" id="RDX81378.1"/>
    </source>
</evidence>
<dbReference type="CDD" id="cd09272">
    <property type="entry name" value="RNase_HI_RT_Ty1"/>
    <property type="match status" value="1"/>
</dbReference>
<gene>
    <name evidence="1" type="ORF">CR513_37957</name>
</gene>
<accession>A0A371FSU6</accession>
<evidence type="ECO:0000313" key="2">
    <source>
        <dbReference type="Proteomes" id="UP000257109"/>
    </source>
</evidence>
<proteinExistence type="predicted"/>
<keyword evidence="2" id="KW-1185">Reference proteome</keyword>
<evidence type="ECO:0008006" key="3">
    <source>
        <dbReference type="Google" id="ProtNLM"/>
    </source>
</evidence>